<keyword evidence="2" id="KW-0645">Protease</keyword>
<evidence type="ECO:0000313" key="8">
    <source>
        <dbReference type="Proteomes" id="UP000682877"/>
    </source>
</evidence>
<keyword evidence="4" id="KW-0788">Thiol protease</keyword>
<accession>A0A8S2B042</accession>
<dbReference type="PANTHER" id="PTHR12606:SF136">
    <property type="entry name" value="ULP1 PROTEASE FAMILY PROTEIN"/>
    <property type="match status" value="1"/>
</dbReference>
<dbReference type="PANTHER" id="PTHR12606">
    <property type="entry name" value="SENTRIN/SUMO-SPECIFIC PROTEASE"/>
    <property type="match status" value="1"/>
</dbReference>
<comment type="similarity">
    <text evidence="1">Belongs to the peptidase C48 family.</text>
</comment>
<reference evidence="7" key="1">
    <citation type="submission" date="2021-01" db="EMBL/GenBank/DDBJ databases">
        <authorList>
            <person name="Bezrukov I."/>
        </authorList>
    </citation>
    <scope>NUCLEOTIDE SEQUENCE</scope>
</reference>
<dbReference type="Proteomes" id="UP000682877">
    <property type="component" value="Chromosome 7"/>
</dbReference>
<feature type="region of interest" description="Disordered" evidence="5">
    <location>
        <begin position="255"/>
        <end position="293"/>
    </location>
</feature>
<dbReference type="GO" id="GO:0006508">
    <property type="term" value="P:proteolysis"/>
    <property type="evidence" value="ECO:0007669"/>
    <property type="project" value="UniProtKB-KW"/>
</dbReference>
<gene>
    <name evidence="7" type="ORF">AARE701A_LOCUS20037</name>
</gene>
<evidence type="ECO:0000256" key="1">
    <source>
        <dbReference type="ARBA" id="ARBA00005234"/>
    </source>
</evidence>
<dbReference type="GO" id="GO:0016926">
    <property type="term" value="P:protein desumoylation"/>
    <property type="evidence" value="ECO:0007669"/>
    <property type="project" value="TreeGrafter"/>
</dbReference>
<dbReference type="InterPro" id="IPR038765">
    <property type="entry name" value="Papain-like_cys_pep_sf"/>
</dbReference>
<dbReference type="GO" id="GO:0016929">
    <property type="term" value="F:deSUMOylase activity"/>
    <property type="evidence" value="ECO:0007669"/>
    <property type="project" value="TreeGrafter"/>
</dbReference>
<organism evidence="7 8">
    <name type="scientific">Arabidopsis arenosa</name>
    <name type="common">Sand rock-cress</name>
    <name type="synonym">Cardaminopsis arenosa</name>
    <dbReference type="NCBI Taxonomy" id="38785"/>
    <lineage>
        <taxon>Eukaryota</taxon>
        <taxon>Viridiplantae</taxon>
        <taxon>Streptophyta</taxon>
        <taxon>Embryophyta</taxon>
        <taxon>Tracheophyta</taxon>
        <taxon>Spermatophyta</taxon>
        <taxon>Magnoliopsida</taxon>
        <taxon>eudicotyledons</taxon>
        <taxon>Gunneridae</taxon>
        <taxon>Pentapetalae</taxon>
        <taxon>rosids</taxon>
        <taxon>malvids</taxon>
        <taxon>Brassicales</taxon>
        <taxon>Brassicaceae</taxon>
        <taxon>Camelineae</taxon>
        <taxon>Arabidopsis</taxon>
    </lineage>
</organism>
<evidence type="ECO:0000256" key="3">
    <source>
        <dbReference type="ARBA" id="ARBA00022801"/>
    </source>
</evidence>
<dbReference type="Pfam" id="PF02902">
    <property type="entry name" value="Peptidase_C48"/>
    <property type="match status" value="1"/>
</dbReference>
<feature type="compositionally biased region" description="Basic and acidic residues" evidence="5">
    <location>
        <begin position="255"/>
        <end position="274"/>
    </location>
</feature>
<evidence type="ECO:0000313" key="7">
    <source>
        <dbReference type="EMBL" id="CAE6204162.1"/>
    </source>
</evidence>
<keyword evidence="8" id="KW-1185">Reference proteome</keyword>
<dbReference type="SUPFAM" id="SSF54001">
    <property type="entry name" value="Cysteine proteinases"/>
    <property type="match status" value="1"/>
</dbReference>
<evidence type="ECO:0000256" key="5">
    <source>
        <dbReference type="SAM" id="MobiDB-lite"/>
    </source>
</evidence>
<dbReference type="GO" id="GO:0005634">
    <property type="term" value="C:nucleus"/>
    <property type="evidence" value="ECO:0007669"/>
    <property type="project" value="TreeGrafter"/>
</dbReference>
<dbReference type="Gene3D" id="3.40.395.10">
    <property type="entry name" value="Adenoviral Proteinase, Chain A"/>
    <property type="match status" value="1"/>
</dbReference>
<name>A0A8S2B042_ARAAE</name>
<protein>
    <recommendedName>
        <fullName evidence="6">Ubiquitin-like protease family profile domain-containing protein</fullName>
    </recommendedName>
</protein>
<dbReference type="PROSITE" id="PS50600">
    <property type="entry name" value="ULP_PROTEASE"/>
    <property type="match status" value="1"/>
</dbReference>
<dbReference type="InterPro" id="IPR003653">
    <property type="entry name" value="Peptidase_C48_C"/>
</dbReference>
<proteinExistence type="inferred from homology"/>
<dbReference type="EMBL" id="LR999457">
    <property type="protein sequence ID" value="CAE6204162.1"/>
    <property type="molecule type" value="Genomic_DNA"/>
</dbReference>
<keyword evidence="3" id="KW-0378">Hydrolase</keyword>
<feature type="domain" description="Ubiquitin-like protease family profile" evidence="6">
    <location>
        <begin position="451"/>
        <end position="661"/>
    </location>
</feature>
<evidence type="ECO:0000256" key="2">
    <source>
        <dbReference type="ARBA" id="ARBA00022670"/>
    </source>
</evidence>
<evidence type="ECO:0000256" key="4">
    <source>
        <dbReference type="ARBA" id="ARBA00022807"/>
    </source>
</evidence>
<evidence type="ECO:0000259" key="6">
    <source>
        <dbReference type="PROSITE" id="PS50600"/>
    </source>
</evidence>
<sequence length="717" mass="81053">MASSRCVHALLMWVYESFPGLGEGYGLRRPILTGIPLLDWQSTRKDIDLTEFIKNEKELHGQVRVRHMIPKKRKVKATVDEEGSITRKGKKIKKAEFSGEERVKIQKEDEKIVSEDIQVDKDDKKGFSDILLMMEKMNGSIVDMGKNLSSRIDDLENTFDSRIVAVETDLKELKHAKPASIPTAQVANSINNEDEGASSKSPASYSLSWKVEEKPSSVDGLPVQRVVKKTYTVQKKVKKEGEISEDLILIEKKDGSKAERKKSEKAPLKEEATKPAKRGVSKPPVKAAVKEKAAKNQGLKAVVKKEAVKKEAAKTCATTAGNKMKKKSTTQEDDVVDITAKVEEEALKMISSSEDTYSDPGLQKANKELDATLTAMVEKLKDLGEGVTVGKRVPQLAGSQKYPFLGNSTVKRIITDGEPSSSIPDHMMHVSDEKIHQLFDFLETDDEEDFLNTTNGDMRFYRQIITPRAEWPYETYGWLKDYHMGAAMTMFRKRLMRKPSAYPNQRITFLDQDMMRELARDYEHFSGGRKSFMFRDYFAEHLNGTAPTESATYKKWFIDVDHLYACLFINGDHWVALDIDLPVRRINIYDSIPHLTTDPQMAKQCMFLRLMIPAMMSAFVPINIRKKSNAMLDLKRITKKLPLNKDPGDCAIYTLKYIECLALRKSFDGLCDENIDAIRVKLAAELLDEVSESAKPSNLDLCGVGFKIPHLMDESIE</sequence>
<dbReference type="AlphaFoldDB" id="A0A8S2B042"/>